<dbReference type="RefSeq" id="XP_003886413.1">
    <property type="nucleotide sequence ID" value="XM_003886364.1"/>
</dbReference>
<keyword evidence="1" id="KW-1133">Transmembrane helix</keyword>
<accession>F0VRP0</accession>
<organism evidence="2 3">
    <name type="scientific">Neospora caninum (strain Liverpool)</name>
    <dbReference type="NCBI Taxonomy" id="572307"/>
    <lineage>
        <taxon>Eukaryota</taxon>
        <taxon>Sar</taxon>
        <taxon>Alveolata</taxon>
        <taxon>Apicomplexa</taxon>
        <taxon>Conoidasida</taxon>
        <taxon>Coccidia</taxon>
        <taxon>Eucoccidiorida</taxon>
        <taxon>Eimeriorina</taxon>
        <taxon>Sarcocystidae</taxon>
        <taxon>Neospora</taxon>
    </lineage>
</organism>
<feature type="transmembrane region" description="Helical" evidence="1">
    <location>
        <begin position="215"/>
        <end position="237"/>
    </location>
</feature>
<keyword evidence="3" id="KW-1185">Reference proteome</keyword>
<evidence type="ECO:0000256" key="1">
    <source>
        <dbReference type="SAM" id="Phobius"/>
    </source>
</evidence>
<gene>
    <name evidence="2" type="ORF">NCLIV_068120</name>
</gene>
<evidence type="ECO:0000313" key="3">
    <source>
        <dbReference type="Proteomes" id="UP000007494"/>
    </source>
</evidence>
<keyword evidence="1" id="KW-0472">Membrane</keyword>
<reference evidence="3" key="1">
    <citation type="journal article" date="2012" name="PLoS Pathog.">
        <title>Comparative genomics of the apicomplexan parasites Toxoplasma gondii and Neospora caninum: Coccidia differing in host range and transmission strategy.</title>
        <authorList>
            <person name="Reid A.J."/>
            <person name="Vermont S.J."/>
            <person name="Cotton J.A."/>
            <person name="Harris D."/>
            <person name="Hill-Cawthorne G.A."/>
            <person name="Konen-Waisman S."/>
            <person name="Latham S.M."/>
            <person name="Mourier T."/>
            <person name="Norton R."/>
            <person name="Quail M.A."/>
            <person name="Sanders M."/>
            <person name="Shanmugam D."/>
            <person name="Sohal A."/>
            <person name="Wasmuth J.D."/>
            <person name="Brunk B."/>
            <person name="Grigg M.E."/>
            <person name="Howard J.C."/>
            <person name="Parkinson J."/>
            <person name="Roos D.S."/>
            <person name="Trees A.J."/>
            <person name="Berriman M."/>
            <person name="Pain A."/>
            <person name="Wastling J.M."/>
        </authorList>
    </citation>
    <scope>NUCLEOTIDE SEQUENCE [LARGE SCALE GENOMIC DNA]</scope>
    <source>
        <strain evidence="3">Liverpool</strain>
    </source>
</reference>
<name>F0VRP0_NEOCL</name>
<dbReference type="InParanoid" id="F0VRP0"/>
<dbReference type="VEuPathDB" id="ToxoDB:NCLIV_068120"/>
<keyword evidence="1" id="KW-0812">Transmembrane</keyword>
<dbReference type="GeneID" id="13445611"/>
<evidence type="ECO:0008006" key="4">
    <source>
        <dbReference type="Google" id="ProtNLM"/>
    </source>
</evidence>
<proteinExistence type="predicted"/>
<protein>
    <recommendedName>
        <fullName evidence="4">Transmembrane protein</fullName>
    </recommendedName>
</protein>
<sequence length="250" mass="27606">MSDREGRPTAAASPVDVHTGLASFFASSRLFGTCLTGLLRLLPCSLLVTFFFFLSLFCFFSLSSPPQPPSSSSSRSLFDFPLRSPSSLPSLLSRLPFLLLPRLLTPLLRTFSPSIARLLARLRLCHRDTPTLSVSSASSPPSSSPFLSSQLTLSRFFLVGPPASPALRVFEADSFPQMQPRRLYSSRTVQVGPPETYTGFSVDALWSAFLSGPQEYFLCLWFLSSMAMFGCFCSWICQQRTFQRAVLVSP</sequence>
<dbReference type="Proteomes" id="UP000007494">
    <property type="component" value="Chromosome XII"/>
</dbReference>
<dbReference type="AlphaFoldDB" id="F0VRP0"/>
<feature type="transmembrane region" description="Helical" evidence="1">
    <location>
        <begin position="38"/>
        <end position="62"/>
    </location>
</feature>
<evidence type="ECO:0000313" key="2">
    <source>
        <dbReference type="EMBL" id="CBZ56388.1"/>
    </source>
</evidence>
<dbReference type="EMBL" id="FR823393">
    <property type="protein sequence ID" value="CBZ56388.1"/>
    <property type="molecule type" value="Genomic_DNA"/>
</dbReference>
<dbReference type="OrthoDB" id="333749at2759"/>